<dbReference type="AlphaFoldDB" id="A0A939NG62"/>
<name>A0A939NG62_PRORE</name>
<evidence type="ECO:0000313" key="2">
    <source>
        <dbReference type="EMBL" id="MBO1915697.1"/>
    </source>
</evidence>
<protein>
    <submittedName>
        <fullName evidence="2">Uncharacterized protein</fullName>
    </submittedName>
</protein>
<accession>A0A939NG62</accession>
<evidence type="ECO:0000313" key="3">
    <source>
        <dbReference type="Proteomes" id="UP000664477"/>
    </source>
</evidence>
<dbReference type="EMBL" id="JAGETQ010000001">
    <property type="protein sequence ID" value="MBO1915697.1"/>
    <property type="molecule type" value="Genomic_DNA"/>
</dbReference>
<comment type="caution">
    <text evidence="2">The sequence shown here is derived from an EMBL/GenBank/DDBJ whole genome shotgun (WGS) entry which is preliminary data.</text>
</comment>
<evidence type="ECO:0000256" key="1">
    <source>
        <dbReference type="SAM" id="MobiDB-lite"/>
    </source>
</evidence>
<organism evidence="2 3">
    <name type="scientific">Providencia rettgeri</name>
    <dbReference type="NCBI Taxonomy" id="587"/>
    <lineage>
        <taxon>Bacteria</taxon>
        <taxon>Pseudomonadati</taxon>
        <taxon>Pseudomonadota</taxon>
        <taxon>Gammaproteobacteria</taxon>
        <taxon>Enterobacterales</taxon>
        <taxon>Morganellaceae</taxon>
        <taxon>Providencia</taxon>
    </lineage>
</organism>
<gene>
    <name evidence="2" type="ORF">J4727_00500</name>
</gene>
<reference evidence="2" key="1">
    <citation type="submission" date="2021-03" db="EMBL/GenBank/DDBJ databases">
        <title>Molecular epidemiology and mechanisms of colistin and carbapenem resistance in Enterobacteriaceae from clinical isolates, the environment and porcine samples in Pretoria, South Africa.</title>
        <authorList>
            <person name="Bogoshi D."/>
            <person name="Mbelle N.M."/>
            <person name="Naidoo V."/>
            <person name="Osei Sekyere J."/>
        </authorList>
    </citation>
    <scope>NUCLEOTIDE SEQUENCE</scope>
    <source>
        <strain evidence="2">C052</strain>
    </source>
</reference>
<sequence>MIAIAVSAGAIAAFLLKPATDTTEIDVNYYSDVETSIPVFNNPKEAEPESNNAENVAKTDSPTLEVKSDTVTVEVAKTLSEAVKEHSGDTENN</sequence>
<dbReference type="Proteomes" id="UP000664477">
    <property type="component" value="Unassembled WGS sequence"/>
</dbReference>
<feature type="region of interest" description="Disordered" evidence="1">
    <location>
        <begin position="41"/>
        <end position="70"/>
    </location>
</feature>
<feature type="compositionally biased region" description="Polar residues" evidence="1">
    <location>
        <begin position="49"/>
        <end position="62"/>
    </location>
</feature>
<proteinExistence type="predicted"/>